<dbReference type="InParanoid" id="G5ACJ0"/>
<reference evidence="1 2" key="1">
    <citation type="journal article" date="2006" name="Science">
        <title>Phytophthora genome sequences uncover evolutionary origins and mechanisms of pathogenesis.</title>
        <authorList>
            <person name="Tyler B.M."/>
            <person name="Tripathy S."/>
            <person name="Zhang X."/>
            <person name="Dehal P."/>
            <person name="Jiang R.H."/>
            <person name="Aerts A."/>
            <person name="Arredondo F.D."/>
            <person name="Baxter L."/>
            <person name="Bensasson D."/>
            <person name="Beynon J.L."/>
            <person name="Chapman J."/>
            <person name="Damasceno C.M."/>
            <person name="Dorrance A.E."/>
            <person name="Dou D."/>
            <person name="Dickerman A.W."/>
            <person name="Dubchak I.L."/>
            <person name="Garbelotto M."/>
            <person name="Gijzen M."/>
            <person name="Gordon S.G."/>
            <person name="Govers F."/>
            <person name="Grunwald N.J."/>
            <person name="Huang W."/>
            <person name="Ivors K.L."/>
            <person name="Jones R.W."/>
            <person name="Kamoun S."/>
            <person name="Krampis K."/>
            <person name="Lamour K.H."/>
            <person name="Lee M.K."/>
            <person name="McDonald W.H."/>
            <person name="Medina M."/>
            <person name="Meijer H.J."/>
            <person name="Nordberg E.K."/>
            <person name="Maclean D.J."/>
            <person name="Ospina-Giraldo M.D."/>
            <person name="Morris P.F."/>
            <person name="Phuntumart V."/>
            <person name="Putnam N.H."/>
            <person name="Rash S."/>
            <person name="Rose J.K."/>
            <person name="Sakihama Y."/>
            <person name="Salamov A.A."/>
            <person name="Savidor A."/>
            <person name="Scheuring C.F."/>
            <person name="Smith B.M."/>
            <person name="Sobral B.W."/>
            <person name="Terry A."/>
            <person name="Torto-Alalibo T.A."/>
            <person name="Win J."/>
            <person name="Xu Z."/>
            <person name="Zhang H."/>
            <person name="Grigoriev I.V."/>
            <person name="Rokhsar D.S."/>
            <person name="Boore J.L."/>
        </authorList>
    </citation>
    <scope>NUCLEOTIDE SEQUENCE [LARGE SCALE GENOMIC DNA]</scope>
    <source>
        <strain evidence="1 2">P6497</strain>
    </source>
</reference>
<dbReference type="PANTHER" id="PTHR37066:SF1">
    <property type="entry name" value="LNS2_PITP DOMAIN-CONTAINING PROTEIN"/>
    <property type="match status" value="1"/>
</dbReference>
<dbReference type="KEGG" id="psoj:PHYSODRAFT_530680"/>
<evidence type="ECO:0000313" key="2">
    <source>
        <dbReference type="Proteomes" id="UP000002640"/>
    </source>
</evidence>
<dbReference type="Proteomes" id="UP000002640">
    <property type="component" value="Unassembled WGS sequence"/>
</dbReference>
<dbReference type="GeneID" id="20661511"/>
<dbReference type="EMBL" id="JH159163">
    <property type="protein sequence ID" value="EGZ07064.1"/>
    <property type="molecule type" value="Genomic_DNA"/>
</dbReference>
<evidence type="ECO:0008006" key="3">
    <source>
        <dbReference type="Google" id="ProtNLM"/>
    </source>
</evidence>
<keyword evidence="2" id="KW-1185">Reference proteome</keyword>
<dbReference type="PANTHER" id="PTHR37066">
    <property type="entry name" value="HELICASE-ASSOCIATED"/>
    <property type="match status" value="1"/>
</dbReference>
<dbReference type="RefSeq" id="XP_009537828.1">
    <property type="nucleotide sequence ID" value="XM_009539533.1"/>
</dbReference>
<dbReference type="AlphaFoldDB" id="G5ACJ0"/>
<gene>
    <name evidence="1" type="ORF">PHYSODRAFT_530680</name>
</gene>
<sequence length="203" mass="23674">MPAFEAFHRLNGYCRVPRPFVVPSDERWPTLLWGLKLGIIVKGIRRGTYSTQVSHDRARLVELGFVWDTYEFEWSERIMPALETFHRLHGHCRVPVSFVVPLDENWPRLLLHPKLHGLKLGFALAGVRRRGYYFDQIARSMDALEAIEFDLMTPVTKKWEDRVEPMLATFEQLHGHRDVPRDFVVPSSSPWIKKDWGIQLGNG</sequence>
<organism evidence="1 2">
    <name type="scientific">Phytophthora sojae (strain P6497)</name>
    <name type="common">Soybean stem and root rot agent</name>
    <name type="synonym">Phytophthora megasperma f. sp. glycines</name>
    <dbReference type="NCBI Taxonomy" id="1094619"/>
    <lineage>
        <taxon>Eukaryota</taxon>
        <taxon>Sar</taxon>
        <taxon>Stramenopiles</taxon>
        <taxon>Oomycota</taxon>
        <taxon>Peronosporomycetes</taxon>
        <taxon>Peronosporales</taxon>
        <taxon>Peronosporaceae</taxon>
        <taxon>Phytophthora</taxon>
    </lineage>
</organism>
<dbReference type="STRING" id="1094619.G5ACJ0"/>
<evidence type="ECO:0000313" key="1">
    <source>
        <dbReference type="EMBL" id="EGZ07064.1"/>
    </source>
</evidence>
<name>G5ACJ0_PHYSP</name>
<proteinExistence type="predicted"/>
<protein>
    <recommendedName>
        <fullName evidence="3">Helicase-associated domain-containing protein</fullName>
    </recommendedName>
</protein>
<accession>G5ACJ0</accession>